<evidence type="ECO:0000256" key="1">
    <source>
        <dbReference type="SAM" id="MobiDB-lite"/>
    </source>
</evidence>
<dbReference type="SMART" id="SM00357">
    <property type="entry name" value="CSP"/>
    <property type="match status" value="1"/>
</dbReference>
<gene>
    <name evidence="3" type="ORF">GCM10011354_10590</name>
</gene>
<evidence type="ECO:0000313" key="3">
    <source>
        <dbReference type="EMBL" id="GGI04737.1"/>
    </source>
</evidence>
<reference evidence="3" key="2">
    <citation type="submission" date="2020-09" db="EMBL/GenBank/DDBJ databases">
        <authorList>
            <person name="Sun Q."/>
            <person name="Zhou Y."/>
        </authorList>
    </citation>
    <scope>NUCLEOTIDE SEQUENCE</scope>
    <source>
        <strain evidence="3">CGMCC 1.14988</strain>
    </source>
</reference>
<dbReference type="Proteomes" id="UP000650511">
    <property type="component" value="Unassembled WGS sequence"/>
</dbReference>
<dbReference type="Pfam" id="PF00313">
    <property type="entry name" value="CSD"/>
    <property type="match status" value="1"/>
</dbReference>
<feature type="region of interest" description="Disordered" evidence="1">
    <location>
        <begin position="47"/>
        <end position="102"/>
    </location>
</feature>
<dbReference type="InterPro" id="IPR002059">
    <property type="entry name" value="CSP_DNA-bd"/>
</dbReference>
<protein>
    <recommendedName>
        <fullName evidence="2">CSD domain-containing protein</fullName>
    </recommendedName>
</protein>
<evidence type="ECO:0000313" key="4">
    <source>
        <dbReference type="Proteomes" id="UP000650511"/>
    </source>
</evidence>
<dbReference type="OrthoDB" id="7477356at2"/>
<accession>A0A8J3A6K0</accession>
<comment type="caution">
    <text evidence="3">The sequence shown here is derived from an EMBL/GenBank/DDBJ whole genome shotgun (WGS) entry which is preliminary data.</text>
</comment>
<dbReference type="PROSITE" id="PS51857">
    <property type="entry name" value="CSD_2"/>
    <property type="match status" value="1"/>
</dbReference>
<proteinExistence type="predicted"/>
<keyword evidence="4" id="KW-1185">Reference proteome</keyword>
<evidence type="ECO:0000259" key="2">
    <source>
        <dbReference type="PROSITE" id="PS51857"/>
    </source>
</evidence>
<dbReference type="GO" id="GO:0003676">
    <property type="term" value="F:nucleic acid binding"/>
    <property type="evidence" value="ECO:0007669"/>
    <property type="project" value="InterPro"/>
</dbReference>
<sequence>MPTGRVKVFNADRNFGFLTTSDGDEFYVAGDQVDGGATLRSGDEVEFEVGEGEGGRRTATGVTVTKQAPADNPVGRTMAQPPSWEELEERERQRRMARRRRR</sequence>
<organism evidence="3 4">
    <name type="scientific">Egicoccus halophilus</name>
    <dbReference type="NCBI Taxonomy" id="1670830"/>
    <lineage>
        <taxon>Bacteria</taxon>
        <taxon>Bacillati</taxon>
        <taxon>Actinomycetota</taxon>
        <taxon>Nitriliruptoria</taxon>
        <taxon>Egicoccales</taxon>
        <taxon>Egicoccaceae</taxon>
        <taxon>Egicoccus</taxon>
    </lineage>
</organism>
<dbReference type="EMBL" id="BMHA01000003">
    <property type="protein sequence ID" value="GGI04737.1"/>
    <property type="molecule type" value="Genomic_DNA"/>
</dbReference>
<dbReference type="AlphaFoldDB" id="A0A8J3A6K0"/>
<dbReference type="InterPro" id="IPR012340">
    <property type="entry name" value="NA-bd_OB-fold"/>
</dbReference>
<dbReference type="RefSeq" id="WP_130649764.1">
    <property type="nucleotide sequence ID" value="NZ_BMHA01000003.1"/>
</dbReference>
<dbReference type="Gene3D" id="2.40.50.140">
    <property type="entry name" value="Nucleic acid-binding proteins"/>
    <property type="match status" value="1"/>
</dbReference>
<feature type="domain" description="CSD" evidence="2">
    <location>
        <begin position="1"/>
        <end position="64"/>
    </location>
</feature>
<dbReference type="InterPro" id="IPR011129">
    <property type="entry name" value="CSD"/>
</dbReference>
<dbReference type="SUPFAM" id="SSF50249">
    <property type="entry name" value="Nucleic acid-binding proteins"/>
    <property type="match status" value="1"/>
</dbReference>
<name>A0A8J3A6K0_9ACTN</name>
<dbReference type="PRINTS" id="PR00050">
    <property type="entry name" value="COLDSHOCK"/>
</dbReference>
<reference evidence="3" key="1">
    <citation type="journal article" date="2014" name="Int. J. Syst. Evol. Microbiol.">
        <title>Complete genome sequence of Corynebacterium casei LMG S-19264T (=DSM 44701T), isolated from a smear-ripened cheese.</title>
        <authorList>
            <consortium name="US DOE Joint Genome Institute (JGI-PGF)"/>
            <person name="Walter F."/>
            <person name="Albersmeier A."/>
            <person name="Kalinowski J."/>
            <person name="Ruckert C."/>
        </authorList>
    </citation>
    <scope>NUCLEOTIDE SEQUENCE</scope>
    <source>
        <strain evidence="3">CGMCC 1.14988</strain>
    </source>
</reference>